<dbReference type="AlphaFoldDB" id="A0AAQ3MRE1"/>
<dbReference type="Proteomes" id="UP001374535">
    <property type="component" value="Chromosome 9"/>
</dbReference>
<gene>
    <name evidence="2" type="ORF">V8G54_028108</name>
</gene>
<accession>A0AAQ3MRE1</accession>
<evidence type="ECO:0000256" key="1">
    <source>
        <dbReference type="SAM" id="MobiDB-lite"/>
    </source>
</evidence>
<feature type="region of interest" description="Disordered" evidence="1">
    <location>
        <begin position="18"/>
        <end position="44"/>
    </location>
</feature>
<organism evidence="2 3">
    <name type="scientific">Vigna mungo</name>
    <name type="common">Black gram</name>
    <name type="synonym">Phaseolus mungo</name>
    <dbReference type="NCBI Taxonomy" id="3915"/>
    <lineage>
        <taxon>Eukaryota</taxon>
        <taxon>Viridiplantae</taxon>
        <taxon>Streptophyta</taxon>
        <taxon>Embryophyta</taxon>
        <taxon>Tracheophyta</taxon>
        <taxon>Spermatophyta</taxon>
        <taxon>Magnoliopsida</taxon>
        <taxon>eudicotyledons</taxon>
        <taxon>Gunneridae</taxon>
        <taxon>Pentapetalae</taxon>
        <taxon>rosids</taxon>
        <taxon>fabids</taxon>
        <taxon>Fabales</taxon>
        <taxon>Fabaceae</taxon>
        <taxon>Papilionoideae</taxon>
        <taxon>50 kb inversion clade</taxon>
        <taxon>NPAAA clade</taxon>
        <taxon>indigoferoid/millettioid clade</taxon>
        <taxon>Phaseoleae</taxon>
        <taxon>Vigna</taxon>
    </lineage>
</organism>
<feature type="non-terminal residue" evidence="2">
    <location>
        <position position="103"/>
    </location>
</feature>
<name>A0AAQ3MRE1_VIGMU</name>
<evidence type="ECO:0000313" key="3">
    <source>
        <dbReference type="Proteomes" id="UP001374535"/>
    </source>
</evidence>
<proteinExistence type="predicted"/>
<keyword evidence="3" id="KW-1185">Reference proteome</keyword>
<evidence type="ECO:0000313" key="2">
    <source>
        <dbReference type="EMBL" id="WVY95957.1"/>
    </source>
</evidence>
<protein>
    <submittedName>
        <fullName evidence="2">Uncharacterized protein</fullName>
    </submittedName>
</protein>
<dbReference type="EMBL" id="CP144692">
    <property type="protein sequence ID" value="WVY95957.1"/>
    <property type="molecule type" value="Genomic_DNA"/>
</dbReference>
<reference evidence="2 3" key="1">
    <citation type="journal article" date="2023" name="Life. Sci Alliance">
        <title>Evolutionary insights into 3D genome organization and epigenetic landscape of Vigna mungo.</title>
        <authorList>
            <person name="Junaid A."/>
            <person name="Singh B."/>
            <person name="Bhatia S."/>
        </authorList>
    </citation>
    <scope>NUCLEOTIDE SEQUENCE [LARGE SCALE GENOMIC DNA]</scope>
    <source>
        <strain evidence="2">Urdbean</strain>
    </source>
</reference>
<sequence length="103" mass="11273">MGGGGGFNAIRDFRMAEPSLSAIPAKGASSPPGRKTRERRREPKKSCILRLGLKFGEGGVVGVSERNAIFEGRKEADGEFFKMMVSRCWTVYPNGYLFLTLNG</sequence>